<protein>
    <submittedName>
        <fullName evidence="6">LysR family transcriptional regulator</fullName>
    </submittedName>
</protein>
<dbReference type="Gene3D" id="3.40.190.290">
    <property type="match status" value="1"/>
</dbReference>
<dbReference type="InterPro" id="IPR000847">
    <property type="entry name" value="LysR_HTH_N"/>
</dbReference>
<gene>
    <name evidence="6" type="ORF">EES38_09375</name>
</gene>
<keyword evidence="3" id="KW-0238">DNA-binding</keyword>
<dbReference type="Pfam" id="PF03466">
    <property type="entry name" value="LysR_substrate"/>
    <property type="match status" value="1"/>
</dbReference>
<dbReference type="GO" id="GO:0003700">
    <property type="term" value="F:DNA-binding transcription factor activity"/>
    <property type="evidence" value="ECO:0007669"/>
    <property type="project" value="InterPro"/>
</dbReference>
<keyword evidence="2" id="KW-0805">Transcription regulation</keyword>
<feature type="domain" description="HTH lysR-type" evidence="5">
    <location>
        <begin position="1"/>
        <end position="60"/>
    </location>
</feature>
<dbReference type="SUPFAM" id="SSF53850">
    <property type="entry name" value="Periplasmic binding protein-like II"/>
    <property type="match status" value="1"/>
</dbReference>
<evidence type="ECO:0000256" key="4">
    <source>
        <dbReference type="ARBA" id="ARBA00023163"/>
    </source>
</evidence>
<dbReference type="OrthoDB" id="646694at2"/>
<organism evidence="6 7">
    <name type="scientific">Vibrio viridaestus</name>
    <dbReference type="NCBI Taxonomy" id="2487322"/>
    <lineage>
        <taxon>Bacteria</taxon>
        <taxon>Pseudomonadati</taxon>
        <taxon>Pseudomonadota</taxon>
        <taxon>Gammaproteobacteria</taxon>
        <taxon>Vibrionales</taxon>
        <taxon>Vibrionaceae</taxon>
        <taxon>Vibrio</taxon>
    </lineage>
</organism>
<evidence type="ECO:0000313" key="6">
    <source>
        <dbReference type="EMBL" id="RQW63447.1"/>
    </source>
</evidence>
<evidence type="ECO:0000259" key="5">
    <source>
        <dbReference type="PROSITE" id="PS50931"/>
    </source>
</evidence>
<evidence type="ECO:0000256" key="2">
    <source>
        <dbReference type="ARBA" id="ARBA00023015"/>
    </source>
</evidence>
<evidence type="ECO:0000256" key="1">
    <source>
        <dbReference type="ARBA" id="ARBA00009437"/>
    </source>
</evidence>
<dbReference type="CDD" id="cd08422">
    <property type="entry name" value="PBP2_CrgA_like"/>
    <property type="match status" value="1"/>
</dbReference>
<reference evidence="6 7" key="1">
    <citation type="submission" date="2018-11" db="EMBL/GenBank/DDBJ databases">
        <title>Vibrio LJC006 sp. nov., isolated from seawater during the bloom of the enteromorpha.</title>
        <authorList>
            <person name="Liang J."/>
        </authorList>
    </citation>
    <scope>NUCLEOTIDE SEQUENCE [LARGE SCALE GENOMIC DNA]</scope>
    <source>
        <strain evidence="6 7">LJC006</strain>
    </source>
</reference>
<comment type="similarity">
    <text evidence="1">Belongs to the LysR transcriptional regulatory family.</text>
</comment>
<dbReference type="AlphaFoldDB" id="A0A3N9TGN5"/>
<evidence type="ECO:0000313" key="7">
    <source>
        <dbReference type="Proteomes" id="UP000281112"/>
    </source>
</evidence>
<dbReference type="InterPro" id="IPR005119">
    <property type="entry name" value="LysR_subst-bd"/>
</dbReference>
<name>A0A3N9TGN5_9VIBR</name>
<keyword evidence="4" id="KW-0804">Transcription</keyword>
<dbReference type="RefSeq" id="WP_124936911.1">
    <property type="nucleotide sequence ID" value="NZ_RJVQ01000003.1"/>
</dbReference>
<dbReference type="Gene3D" id="1.10.10.10">
    <property type="entry name" value="Winged helix-like DNA-binding domain superfamily/Winged helix DNA-binding domain"/>
    <property type="match status" value="1"/>
</dbReference>
<dbReference type="Pfam" id="PF00126">
    <property type="entry name" value="HTH_1"/>
    <property type="match status" value="1"/>
</dbReference>
<dbReference type="Proteomes" id="UP000281112">
    <property type="component" value="Unassembled WGS sequence"/>
</dbReference>
<dbReference type="InterPro" id="IPR036388">
    <property type="entry name" value="WH-like_DNA-bd_sf"/>
</dbReference>
<dbReference type="InterPro" id="IPR036390">
    <property type="entry name" value="WH_DNA-bd_sf"/>
</dbReference>
<sequence length="303" mass="34473">MVEYISDLRLFITISRTLNFREAGERLGYSPAVVTTRMQRLEAMTGKTLFIRSTRNIKLTEEGHQMVRYVEQMLDLSELISRPGSSGLNEHNLKGVVRVTAPHSFARLFLQRPLQILMKDHPELTIDLLLEDGISKIVEEEIDISFRVGGESEPFVESYPLFKDSRILVASPDYIQQNGEPSVPSDLSHHRCLTYSHGKFWHLYKENKVERIPIKAVLMCNTGDFLTQLAMSGGGITTKSWWSVSEELKAGSLVRVLSGYTTDSQTVVHALLPKRDYMPARVTYVLDTIKSYIKELLPEEIIL</sequence>
<proteinExistence type="inferred from homology"/>
<dbReference type="EMBL" id="RJVQ01000003">
    <property type="protein sequence ID" value="RQW63447.1"/>
    <property type="molecule type" value="Genomic_DNA"/>
</dbReference>
<dbReference type="GO" id="GO:0003677">
    <property type="term" value="F:DNA binding"/>
    <property type="evidence" value="ECO:0007669"/>
    <property type="project" value="UniProtKB-KW"/>
</dbReference>
<evidence type="ECO:0000256" key="3">
    <source>
        <dbReference type="ARBA" id="ARBA00023125"/>
    </source>
</evidence>
<dbReference type="InterPro" id="IPR058163">
    <property type="entry name" value="LysR-type_TF_proteobact-type"/>
</dbReference>
<dbReference type="SUPFAM" id="SSF46785">
    <property type="entry name" value="Winged helix' DNA-binding domain"/>
    <property type="match status" value="1"/>
</dbReference>
<dbReference type="PROSITE" id="PS50931">
    <property type="entry name" value="HTH_LYSR"/>
    <property type="match status" value="1"/>
</dbReference>
<dbReference type="PANTHER" id="PTHR30537">
    <property type="entry name" value="HTH-TYPE TRANSCRIPTIONAL REGULATOR"/>
    <property type="match status" value="1"/>
</dbReference>
<comment type="caution">
    <text evidence="6">The sequence shown here is derived from an EMBL/GenBank/DDBJ whole genome shotgun (WGS) entry which is preliminary data.</text>
</comment>
<dbReference type="PANTHER" id="PTHR30537:SF5">
    <property type="entry name" value="HTH-TYPE TRANSCRIPTIONAL ACTIVATOR TTDR-RELATED"/>
    <property type="match status" value="1"/>
</dbReference>
<keyword evidence="7" id="KW-1185">Reference proteome</keyword>
<accession>A0A3N9TGN5</accession>